<dbReference type="PROSITE" id="PS50109">
    <property type="entry name" value="HIS_KIN"/>
    <property type="match status" value="1"/>
</dbReference>
<feature type="transmembrane region" description="Helical" evidence="4">
    <location>
        <begin position="191"/>
        <end position="211"/>
    </location>
</feature>
<dbReference type="Pfam" id="PF02518">
    <property type="entry name" value="HATPase_c"/>
    <property type="match status" value="1"/>
</dbReference>
<dbReference type="CDD" id="cd00075">
    <property type="entry name" value="HATPase"/>
    <property type="match status" value="1"/>
</dbReference>
<feature type="transmembrane region" description="Helical" evidence="4">
    <location>
        <begin position="92"/>
        <end position="113"/>
    </location>
</feature>
<dbReference type="NCBIfam" id="TIGR02916">
    <property type="entry name" value="PEP_his_kin"/>
    <property type="match status" value="1"/>
</dbReference>
<dbReference type="InterPro" id="IPR036890">
    <property type="entry name" value="HATPase_C_sf"/>
</dbReference>
<dbReference type="SUPFAM" id="SSF55781">
    <property type="entry name" value="GAF domain-like"/>
    <property type="match status" value="1"/>
</dbReference>
<dbReference type="CDD" id="cd00082">
    <property type="entry name" value="HisKA"/>
    <property type="match status" value="1"/>
</dbReference>
<dbReference type="PANTHER" id="PTHR43547:SF2">
    <property type="entry name" value="HYBRID SIGNAL TRANSDUCTION HISTIDINE KINASE C"/>
    <property type="match status" value="1"/>
</dbReference>
<keyword evidence="4" id="KW-1133">Transmembrane helix</keyword>
<dbReference type="InterPro" id="IPR004358">
    <property type="entry name" value="Sig_transdc_His_kin-like_C"/>
</dbReference>
<dbReference type="InterPro" id="IPR014265">
    <property type="entry name" value="XrtA/PrsK"/>
</dbReference>
<evidence type="ECO:0000313" key="7">
    <source>
        <dbReference type="Proteomes" id="UP000249066"/>
    </source>
</evidence>
<feature type="transmembrane region" description="Helical" evidence="4">
    <location>
        <begin position="223"/>
        <end position="248"/>
    </location>
</feature>
<keyword evidence="4" id="KW-0812">Transmembrane</keyword>
<dbReference type="InterPro" id="IPR003594">
    <property type="entry name" value="HATPase_dom"/>
</dbReference>
<dbReference type="InterPro" id="IPR029016">
    <property type="entry name" value="GAF-like_dom_sf"/>
</dbReference>
<dbReference type="Proteomes" id="UP000249066">
    <property type="component" value="Unassembled WGS sequence"/>
</dbReference>
<name>A0A2W5AC62_9SPHN</name>
<keyword evidence="4" id="KW-0472">Membrane</keyword>
<dbReference type="Gene3D" id="3.30.450.40">
    <property type="match status" value="1"/>
</dbReference>
<reference evidence="6 7" key="1">
    <citation type="submission" date="2017-08" db="EMBL/GenBank/DDBJ databases">
        <title>Infants hospitalized years apart are colonized by the same room-sourced microbial strains.</title>
        <authorList>
            <person name="Brooks B."/>
            <person name="Olm M.R."/>
            <person name="Firek B.A."/>
            <person name="Baker R."/>
            <person name="Thomas B.C."/>
            <person name="Morowitz M.J."/>
            <person name="Banfield J.F."/>
        </authorList>
    </citation>
    <scope>NUCLEOTIDE SEQUENCE [LARGE SCALE GENOMIC DNA]</scope>
    <source>
        <strain evidence="6">S2_018_000_R2_101</strain>
    </source>
</reference>
<dbReference type="Gene3D" id="3.30.565.10">
    <property type="entry name" value="Histidine kinase-like ATPase, C-terminal domain"/>
    <property type="match status" value="1"/>
</dbReference>
<gene>
    <name evidence="6" type="primary">prsK</name>
    <name evidence="6" type="ORF">DI623_00045</name>
</gene>
<keyword evidence="6" id="KW-0418">Kinase</keyword>
<feature type="transmembrane region" description="Helical" evidence="4">
    <location>
        <begin position="260"/>
        <end position="284"/>
    </location>
</feature>
<sequence>MLTIIGIWGHAAAATLFAALAVWQVRLVPPTSQRRMLAAALGLTALWAFASAIAGPDAMVARLAESLRDIGWLGFMFLILRMGEGDQRSGALSALYGVVALVIGAEMLLDLALDPDVADRALGGAIAYAAVVLRLAATIGALVLVHNLYTAAAPGARAGIRLPMTALAVMWTYDLQLYTVAYLASGWTQEIFAMRGLMMVLLAPIFALAIWRRETWTVRLSRTVAFQSLSLVAIGAYLVVMVVVTAALERFGGGAARGVQVAFVFGSTIAVLLLLAVAPFRAWFKVKIAKHFFQHRYDYRTEWLRFTDTMGRPGAVSGTLDQRVVQAIADITESPGGLLLLPDDSGGLSTQARWNWPGADVPVQAGDGDLLRHFEATGRIAELDAARAGQGPDAGLLPEWMLASPAAWAAVPLVHYDRLAGVVLLARPVIGRRLDWEDFDLLRVVGRQAGSYLAEARVAEALSEARRFDEFNRRFAFIMHDIKNLVSQISLLARNAERHADNPDFRADMIATLRDSATRMNDLLARLSQHNKARPAEPRPVPLMAAVEGVTAAKRPLHPITLTGEADLFALADPARLEQVIGHLVQNAIDASAPGEPVCLNIRRRGIEAVIEILDRGRGMSADFVRTQLFKPFASTKVAGFGIGAYEARSLVMSMGGRLEVESREGEGSRFTVVLPQPAYTRDSPDKLVEKAA</sequence>
<dbReference type="EMBL" id="QFNN01000001">
    <property type="protein sequence ID" value="PZO92194.1"/>
    <property type="molecule type" value="Genomic_DNA"/>
</dbReference>
<feature type="domain" description="Histidine kinase" evidence="5">
    <location>
        <begin position="477"/>
        <end position="679"/>
    </location>
</feature>
<dbReference type="SMART" id="SM00387">
    <property type="entry name" value="HATPase_c"/>
    <property type="match status" value="1"/>
</dbReference>
<keyword evidence="3" id="KW-0597">Phosphoprotein</keyword>
<feature type="transmembrane region" description="Helical" evidence="4">
    <location>
        <begin position="125"/>
        <end position="145"/>
    </location>
</feature>
<dbReference type="PRINTS" id="PR00344">
    <property type="entry name" value="BCTRLSENSOR"/>
</dbReference>
<dbReference type="PANTHER" id="PTHR43547">
    <property type="entry name" value="TWO-COMPONENT HISTIDINE KINASE"/>
    <property type="match status" value="1"/>
</dbReference>
<evidence type="ECO:0000256" key="2">
    <source>
        <dbReference type="ARBA" id="ARBA00012438"/>
    </source>
</evidence>
<accession>A0A2W5AC62</accession>
<keyword evidence="6" id="KW-0808">Transferase</keyword>
<evidence type="ECO:0000313" key="6">
    <source>
        <dbReference type="EMBL" id="PZO92194.1"/>
    </source>
</evidence>
<dbReference type="GO" id="GO:0000155">
    <property type="term" value="F:phosphorelay sensor kinase activity"/>
    <property type="evidence" value="ECO:0007669"/>
    <property type="project" value="InterPro"/>
</dbReference>
<evidence type="ECO:0000256" key="4">
    <source>
        <dbReference type="SAM" id="Phobius"/>
    </source>
</evidence>
<comment type="catalytic activity">
    <reaction evidence="1">
        <text>ATP + protein L-histidine = ADP + protein N-phospho-L-histidine.</text>
        <dbReference type="EC" id="2.7.13.3"/>
    </reaction>
</comment>
<organism evidence="6 7">
    <name type="scientific">Sphingomonas sanxanigenens</name>
    <dbReference type="NCBI Taxonomy" id="397260"/>
    <lineage>
        <taxon>Bacteria</taxon>
        <taxon>Pseudomonadati</taxon>
        <taxon>Pseudomonadota</taxon>
        <taxon>Alphaproteobacteria</taxon>
        <taxon>Sphingomonadales</taxon>
        <taxon>Sphingomonadaceae</taxon>
        <taxon>Sphingomonas</taxon>
    </lineage>
</organism>
<dbReference type="InterPro" id="IPR003661">
    <property type="entry name" value="HisK_dim/P_dom"/>
</dbReference>
<evidence type="ECO:0000259" key="5">
    <source>
        <dbReference type="PROSITE" id="PS50109"/>
    </source>
</evidence>
<evidence type="ECO:0000256" key="1">
    <source>
        <dbReference type="ARBA" id="ARBA00000085"/>
    </source>
</evidence>
<dbReference type="InterPro" id="IPR005467">
    <property type="entry name" value="His_kinase_dom"/>
</dbReference>
<comment type="caution">
    <text evidence="6">The sequence shown here is derived from an EMBL/GenBank/DDBJ whole genome shotgun (WGS) entry which is preliminary data.</text>
</comment>
<feature type="transmembrane region" description="Helical" evidence="4">
    <location>
        <begin position="37"/>
        <end position="54"/>
    </location>
</feature>
<feature type="transmembrane region" description="Helical" evidence="4">
    <location>
        <begin position="6"/>
        <end position="25"/>
    </location>
</feature>
<evidence type="ECO:0000256" key="3">
    <source>
        <dbReference type="ARBA" id="ARBA00022553"/>
    </source>
</evidence>
<dbReference type="AlphaFoldDB" id="A0A2W5AC62"/>
<protein>
    <recommendedName>
        <fullName evidence="2">histidine kinase</fullName>
        <ecNumber evidence="2">2.7.13.3</ecNumber>
    </recommendedName>
</protein>
<dbReference type="SUPFAM" id="SSF55874">
    <property type="entry name" value="ATPase domain of HSP90 chaperone/DNA topoisomerase II/histidine kinase"/>
    <property type="match status" value="1"/>
</dbReference>
<feature type="transmembrane region" description="Helical" evidence="4">
    <location>
        <begin position="166"/>
        <end position="185"/>
    </location>
</feature>
<proteinExistence type="predicted"/>
<dbReference type="EC" id="2.7.13.3" evidence="2"/>